<gene>
    <name evidence="3" type="ORF">AT728_22825</name>
</gene>
<keyword evidence="1" id="KW-0723">Serine/threonine-protein kinase</keyword>
<keyword evidence="1" id="KW-0808">Transferase</keyword>
<evidence type="ECO:0000313" key="4">
    <source>
        <dbReference type="Proteomes" id="UP000054804"/>
    </source>
</evidence>
<evidence type="ECO:0000313" key="3">
    <source>
        <dbReference type="EMBL" id="KUF16762.1"/>
    </source>
</evidence>
<protein>
    <recommendedName>
        <fullName evidence="2">Histidine kinase/HSP90-like ATPase domain-containing protein</fullName>
    </recommendedName>
</protein>
<dbReference type="Proteomes" id="UP000054804">
    <property type="component" value="Unassembled WGS sequence"/>
</dbReference>
<dbReference type="InterPro" id="IPR050267">
    <property type="entry name" value="Anti-sigma-factor_SerPK"/>
</dbReference>
<dbReference type="Gene3D" id="3.30.565.10">
    <property type="entry name" value="Histidine kinase-like ATPase, C-terminal domain"/>
    <property type="match status" value="1"/>
</dbReference>
<name>A0A0W7X1Y5_9ACTN</name>
<dbReference type="GO" id="GO:0004674">
    <property type="term" value="F:protein serine/threonine kinase activity"/>
    <property type="evidence" value="ECO:0007669"/>
    <property type="project" value="UniProtKB-KW"/>
</dbReference>
<comment type="caution">
    <text evidence="3">The sequence shown here is derived from an EMBL/GenBank/DDBJ whole genome shotgun (WGS) entry which is preliminary data.</text>
</comment>
<dbReference type="PANTHER" id="PTHR35526:SF3">
    <property type="entry name" value="ANTI-SIGMA-F FACTOR RSBW"/>
    <property type="match status" value="1"/>
</dbReference>
<dbReference type="Pfam" id="PF13581">
    <property type="entry name" value="HATPase_c_2"/>
    <property type="match status" value="1"/>
</dbReference>
<keyword evidence="1" id="KW-0418">Kinase</keyword>
<dbReference type="InterPro" id="IPR036890">
    <property type="entry name" value="HATPase_C_sf"/>
</dbReference>
<dbReference type="InterPro" id="IPR003594">
    <property type="entry name" value="HATPase_dom"/>
</dbReference>
<organism evidence="3 4">
    <name type="scientific">Streptomyces silvensis</name>
    <dbReference type="NCBI Taxonomy" id="1765722"/>
    <lineage>
        <taxon>Bacteria</taxon>
        <taxon>Bacillati</taxon>
        <taxon>Actinomycetota</taxon>
        <taxon>Actinomycetes</taxon>
        <taxon>Kitasatosporales</taxon>
        <taxon>Streptomycetaceae</taxon>
        <taxon>Streptomyces</taxon>
    </lineage>
</organism>
<evidence type="ECO:0000259" key="2">
    <source>
        <dbReference type="Pfam" id="PF13581"/>
    </source>
</evidence>
<sequence length="156" mass="16125">MPGGTAVAATAVALSGDDACIATARHLAADFLSCARADQDVAVSARAMDLTQLVVSELVTNACKYAPGPLLMELCIRGGTVQVTVQDSVRAGPSARAVDPRRVGQHGLEIVTAVARHFQVSPVPDGKRVTAHIALTDEAADSMRHAGPPPPEPEAR</sequence>
<accession>A0A0W7X1Y5</accession>
<dbReference type="PANTHER" id="PTHR35526">
    <property type="entry name" value="ANTI-SIGMA-F FACTOR RSBW-RELATED"/>
    <property type="match status" value="1"/>
</dbReference>
<dbReference type="SUPFAM" id="SSF55874">
    <property type="entry name" value="ATPase domain of HSP90 chaperone/DNA topoisomerase II/histidine kinase"/>
    <property type="match status" value="1"/>
</dbReference>
<dbReference type="EMBL" id="LOCL01000036">
    <property type="protein sequence ID" value="KUF16762.1"/>
    <property type="molecule type" value="Genomic_DNA"/>
</dbReference>
<dbReference type="AlphaFoldDB" id="A0A0W7X1Y5"/>
<reference evidence="3 4" key="1">
    <citation type="submission" date="2015-12" db="EMBL/GenBank/DDBJ databases">
        <title>Draft genome sequence of Streptomyces silvensis ATCC 53525, a producer of novel hormone antagonists.</title>
        <authorList>
            <person name="Johnston C.W."/>
            <person name="Li Y."/>
            <person name="Magarvey N.A."/>
        </authorList>
    </citation>
    <scope>NUCLEOTIDE SEQUENCE [LARGE SCALE GENOMIC DNA]</scope>
    <source>
        <strain evidence="3 4">ATCC 53525</strain>
    </source>
</reference>
<keyword evidence="4" id="KW-1185">Reference proteome</keyword>
<feature type="domain" description="Histidine kinase/HSP90-like ATPase" evidence="2">
    <location>
        <begin position="20"/>
        <end position="131"/>
    </location>
</feature>
<proteinExistence type="predicted"/>
<dbReference type="CDD" id="cd16936">
    <property type="entry name" value="HATPase_RsbW-like"/>
    <property type="match status" value="1"/>
</dbReference>
<evidence type="ECO:0000256" key="1">
    <source>
        <dbReference type="ARBA" id="ARBA00022527"/>
    </source>
</evidence>